<proteinExistence type="predicted"/>
<keyword evidence="2" id="KW-1185">Reference proteome</keyword>
<reference evidence="1 2" key="1">
    <citation type="submission" date="2024-04" db="EMBL/GenBank/DDBJ databases">
        <authorList>
            <person name="Waldvogel A.-M."/>
            <person name="Schoenle A."/>
        </authorList>
    </citation>
    <scope>NUCLEOTIDE SEQUENCE [LARGE SCALE GENOMIC DNA]</scope>
</reference>
<evidence type="ECO:0000313" key="2">
    <source>
        <dbReference type="Proteomes" id="UP001497482"/>
    </source>
</evidence>
<dbReference type="AlphaFoldDB" id="A0AAV2ITV5"/>
<dbReference type="Proteomes" id="UP001497482">
    <property type="component" value="Chromosome 1"/>
</dbReference>
<organism evidence="1 2">
    <name type="scientific">Knipowitschia caucasica</name>
    <name type="common">Caucasian dwarf goby</name>
    <name type="synonym">Pomatoschistus caucasicus</name>
    <dbReference type="NCBI Taxonomy" id="637954"/>
    <lineage>
        <taxon>Eukaryota</taxon>
        <taxon>Metazoa</taxon>
        <taxon>Chordata</taxon>
        <taxon>Craniata</taxon>
        <taxon>Vertebrata</taxon>
        <taxon>Euteleostomi</taxon>
        <taxon>Actinopterygii</taxon>
        <taxon>Neopterygii</taxon>
        <taxon>Teleostei</taxon>
        <taxon>Neoteleostei</taxon>
        <taxon>Acanthomorphata</taxon>
        <taxon>Gobiaria</taxon>
        <taxon>Gobiiformes</taxon>
        <taxon>Gobioidei</taxon>
        <taxon>Gobiidae</taxon>
        <taxon>Gobiinae</taxon>
        <taxon>Knipowitschia</taxon>
    </lineage>
</organism>
<evidence type="ECO:0000313" key="1">
    <source>
        <dbReference type="EMBL" id="CAL1568023.1"/>
    </source>
</evidence>
<name>A0AAV2ITV5_KNICA</name>
<dbReference type="EMBL" id="OZ035823">
    <property type="protein sequence ID" value="CAL1568023.1"/>
    <property type="molecule type" value="Genomic_DNA"/>
</dbReference>
<protein>
    <submittedName>
        <fullName evidence="1">Uncharacterized protein</fullName>
    </submittedName>
</protein>
<accession>A0AAV2ITV5</accession>
<gene>
    <name evidence="1" type="ORF">KC01_LOCUS724</name>
</gene>
<sequence length="103" mass="11233">MFVVYLIRSITTSTNSTCSSGTEQSSWCKDMKTFQTRGHENTRLTNKIHGRSAGDPGSRVGGCMCVMSSHLAPDVSGLIPLLWRSVYAPLAPMAVRLRASPRC</sequence>